<feature type="compositionally biased region" description="Pro residues" evidence="1">
    <location>
        <begin position="537"/>
        <end position="547"/>
    </location>
</feature>
<reference evidence="3 4" key="1">
    <citation type="submission" date="2024-03" db="EMBL/GenBank/DDBJ databases">
        <title>Genome-scale model development and genomic sequencing of the oleaginous clade Lipomyces.</title>
        <authorList>
            <consortium name="Lawrence Berkeley National Laboratory"/>
            <person name="Czajka J.J."/>
            <person name="Han Y."/>
            <person name="Kim J."/>
            <person name="Mondo S.J."/>
            <person name="Hofstad B.A."/>
            <person name="Robles A."/>
            <person name="Haridas S."/>
            <person name="Riley R."/>
            <person name="LaButti K."/>
            <person name="Pangilinan J."/>
            <person name="Andreopoulos W."/>
            <person name="Lipzen A."/>
            <person name="Yan J."/>
            <person name="Wang M."/>
            <person name="Ng V."/>
            <person name="Grigoriev I.V."/>
            <person name="Spatafora J.W."/>
            <person name="Magnuson J.K."/>
            <person name="Baker S.E."/>
            <person name="Pomraning K.R."/>
        </authorList>
    </citation>
    <scope>NUCLEOTIDE SEQUENCE [LARGE SCALE GENOMIC DNA]</scope>
    <source>
        <strain evidence="3 4">Phaff 52-87</strain>
    </source>
</reference>
<feature type="region of interest" description="Disordered" evidence="1">
    <location>
        <begin position="140"/>
        <end position="265"/>
    </location>
</feature>
<evidence type="ECO:0000259" key="2">
    <source>
        <dbReference type="PROSITE" id="PS50030"/>
    </source>
</evidence>
<dbReference type="InterPro" id="IPR009060">
    <property type="entry name" value="UBA-like_sf"/>
</dbReference>
<dbReference type="InterPro" id="IPR015940">
    <property type="entry name" value="UBA"/>
</dbReference>
<feature type="compositionally biased region" description="Low complexity" evidence="1">
    <location>
        <begin position="108"/>
        <end position="128"/>
    </location>
</feature>
<feature type="compositionally biased region" description="Basic and acidic residues" evidence="1">
    <location>
        <begin position="633"/>
        <end position="648"/>
    </location>
</feature>
<feature type="compositionally biased region" description="Pro residues" evidence="1">
    <location>
        <begin position="612"/>
        <end position="628"/>
    </location>
</feature>
<feature type="compositionally biased region" description="Low complexity" evidence="1">
    <location>
        <begin position="148"/>
        <end position="162"/>
    </location>
</feature>
<dbReference type="SUPFAM" id="SSF48452">
    <property type="entry name" value="TPR-like"/>
    <property type="match status" value="1"/>
</dbReference>
<feature type="compositionally biased region" description="Basic and acidic residues" evidence="1">
    <location>
        <begin position="89"/>
        <end position="103"/>
    </location>
</feature>
<accession>A0ABR1FAV3</accession>
<dbReference type="Gene3D" id="1.25.40.10">
    <property type="entry name" value="Tetratricopeptide repeat domain"/>
    <property type="match status" value="1"/>
</dbReference>
<feature type="region of interest" description="Disordered" evidence="1">
    <location>
        <begin position="1"/>
        <end position="128"/>
    </location>
</feature>
<proteinExistence type="predicted"/>
<dbReference type="PANTHER" id="PTHR23172:SF19">
    <property type="entry name" value="J DOMAIN-CONTAINING PROTEIN"/>
    <property type="match status" value="1"/>
</dbReference>
<feature type="region of interest" description="Disordered" evidence="1">
    <location>
        <begin position="284"/>
        <end position="432"/>
    </location>
</feature>
<feature type="compositionally biased region" description="Acidic residues" evidence="1">
    <location>
        <begin position="503"/>
        <end position="513"/>
    </location>
</feature>
<feature type="compositionally biased region" description="Low complexity" evidence="1">
    <location>
        <begin position="39"/>
        <end position="56"/>
    </location>
</feature>
<gene>
    <name evidence="3" type="ORF">BZA70DRAFT_275277</name>
</gene>
<evidence type="ECO:0000256" key="1">
    <source>
        <dbReference type="SAM" id="MobiDB-lite"/>
    </source>
</evidence>
<dbReference type="EMBL" id="JBBJBU010000002">
    <property type="protein sequence ID" value="KAK7206892.1"/>
    <property type="molecule type" value="Genomic_DNA"/>
</dbReference>
<feature type="compositionally biased region" description="Basic and acidic residues" evidence="1">
    <location>
        <begin position="342"/>
        <end position="371"/>
    </location>
</feature>
<feature type="compositionally biased region" description="Low complexity" evidence="1">
    <location>
        <begin position="548"/>
        <end position="562"/>
    </location>
</feature>
<feature type="region of interest" description="Disordered" evidence="1">
    <location>
        <begin position="462"/>
        <end position="648"/>
    </location>
</feature>
<dbReference type="PANTHER" id="PTHR23172">
    <property type="entry name" value="AUXILIN/CYCLIN G-ASSOCIATED KINASE-RELATED"/>
    <property type="match status" value="1"/>
</dbReference>
<feature type="compositionally biased region" description="Low complexity" evidence="1">
    <location>
        <begin position="412"/>
        <end position="428"/>
    </location>
</feature>
<dbReference type="SUPFAM" id="SSF46565">
    <property type="entry name" value="Chaperone J-domain"/>
    <property type="match status" value="1"/>
</dbReference>
<feature type="compositionally biased region" description="Low complexity" evidence="1">
    <location>
        <begin position="190"/>
        <end position="231"/>
    </location>
</feature>
<dbReference type="GeneID" id="90037637"/>
<evidence type="ECO:0000313" key="3">
    <source>
        <dbReference type="EMBL" id="KAK7206892.1"/>
    </source>
</evidence>
<keyword evidence="4" id="KW-1185">Reference proteome</keyword>
<feature type="region of interest" description="Disordered" evidence="1">
    <location>
        <begin position="769"/>
        <end position="801"/>
    </location>
</feature>
<evidence type="ECO:0000313" key="4">
    <source>
        <dbReference type="Proteomes" id="UP001498771"/>
    </source>
</evidence>
<dbReference type="InterPro" id="IPR036869">
    <property type="entry name" value="J_dom_sf"/>
</dbReference>
<organism evidence="3 4">
    <name type="scientific">Myxozyma melibiosi</name>
    <dbReference type="NCBI Taxonomy" id="54550"/>
    <lineage>
        <taxon>Eukaryota</taxon>
        <taxon>Fungi</taxon>
        <taxon>Dikarya</taxon>
        <taxon>Ascomycota</taxon>
        <taxon>Saccharomycotina</taxon>
        <taxon>Lipomycetes</taxon>
        <taxon>Lipomycetales</taxon>
        <taxon>Lipomycetaceae</taxon>
        <taxon>Myxozyma</taxon>
    </lineage>
</organism>
<dbReference type="InterPro" id="IPR011990">
    <property type="entry name" value="TPR-like_helical_dom_sf"/>
</dbReference>
<dbReference type="SUPFAM" id="SSF46934">
    <property type="entry name" value="UBA-like"/>
    <property type="match status" value="1"/>
</dbReference>
<dbReference type="PROSITE" id="PS50030">
    <property type="entry name" value="UBA"/>
    <property type="match status" value="1"/>
</dbReference>
<dbReference type="Gene3D" id="1.10.8.10">
    <property type="entry name" value="DNA helicase RuvA subunit, C-terminal domain"/>
    <property type="match status" value="1"/>
</dbReference>
<protein>
    <recommendedName>
        <fullName evidence="2">UBA domain-containing protein</fullName>
    </recommendedName>
</protein>
<feature type="compositionally biased region" description="Low complexity" evidence="1">
    <location>
        <begin position="773"/>
        <end position="793"/>
    </location>
</feature>
<dbReference type="Gene3D" id="1.10.287.110">
    <property type="entry name" value="DnaJ domain"/>
    <property type="match status" value="1"/>
</dbReference>
<dbReference type="Proteomes" id="UP001498771">
    <property type="component" value="Unassembled WGS sequence"/>
</dbReference>
<name>A0ABR1FAV3_9ASCO</name>
<dbReference type="Pfam" id="PF22562">
    <property type="entry name" value="UBA_7"/>
    <property type="match status" value="1"/>
</dbReference>
<comment type="caution">
    <text evidence="3">The sequence shown here is derived from an EMBL/GenBank/DDBJ whole genome shotgun (WGS) entry which is preliminary data.</text>
</comment>
<dbReference type="RefSeq" id="XP_064769925.1">
    <property type="nucleotide sequence ID" value="XM_064912125.1"/>
</dbReference>
<feature type="compositionally biased region" description="Low complexity" evidence="1">
    <location>
        <begin position="76"/>
        <end position="87"/>
    </location>
</feature>
<feature type="domain" description="UBA" evidence="2">
    <location>
        <begin position="261"/>
        <end position="303"/>
    </location>
</feature>
<sequence>MEDLLDLSFTESPAAQQQQQQQRKPPIAVPASTAPISLAPTRPTSAASVSAATYSALRPSSADGAQKSKSKPAAGSDSFASLVSFSSSKRRDAANRPLNERVKAPQLAAFGTSSASSSTTTTAAGDTDWASGLSFDLLESAGAGNGQASNTTRPSATSTSAAPLLDDEDDILGALARPVEASKPAPPARRQPSAAAAPPRSTPSTRTSSSSSDSFPTSSHSARPTSASSARPSPPPSRFTDSPAPADDRSSANSTPPAASEANDSYVAELVDMGFAASAARKALAQTDTGNNVPQAVDILIREAHEKAKRLHQQRRAGGEPESEDPRPQRQSARPPPRHRPSRFDDVEHDDVLAPHPSDRARRTRPGRFDDGELDDVLAPHPSERVRRTHTNDDEDDEWESMPSVYSDGTLSSNGSRRSRPSSASQNSTQDLGKLASVFSAQLRSRAEVLWKQGKETVAKAVEEYQQHTNGTGAATGGSFADESSPRWMQRQQQQQRYKFDDDATEISFEEPTPDNRTRRGGQLASTLEAQLLEQQGPPPPQPPRPRPSATHSSSSARSQTSRFEDDAPAMPARPRQNQFEDMEQYAPSNRRRARPPPATTRSSSSSTSTAAPPPPQRKQAPAPAPPKPRPKPPPDHRSQSRTEAFKRGDFTLANELYTKALEVTPEQHLLRAVLLSNRAASLLKLGNTKPALTDADDGLAIIGPGKGIDEEYEPGKKLVDIWAKLVQRKAEALEQLEKFKEAKEAWEELVQSGKGGAVAMDGRRRCDAVINPTPKSSAPSSGSSTPKPQAQRPRPKPTTIEDSAAAQAALKKMKEENRKLEAEDAEKFALLDGVEAKIAAWKHGKEENLRALLGSLDSILWSEAGWVKVSMADLVLPKKVKINYMKAVAKTHPDKVPASATTERKMIAQAVFVSLNHAWDEFKKQNNIQ</sequence>
<feature type="compositionally biased region" description="Low complexity" evidence="1">
    <location>
        <begin position="600"/>
        <end position="611"/>
    </location>
</feature>
<feature type="compositionally biased region" description="Basic and acidic residues" evidence="1">
    <location>
        <begin position="382"/>
        <end position="392"/>
    </location>
</feature>